<evidence type="ECO:0000256" key="6">
    <source>
        <dbReference type="ARBA" id="ARBA00023136"/>
    </source>
</evidence>
<dbReference type="InterPro" id="IPR035906">
    <property type="entry name" value="MetI-like_sf"/>
</dbReference>
<dbReference type="CDD" id="cd06261">
    <property type="entry name" value="TM_PBP2"/>
    <property type="match status" value="1"/>
</dbReference>
<proteinExistence type="inferred from homology"/>
<keyword evidence="5 7" id="KW-1133">Transmembrane helix</keyword>
<keyword evidence="2 7" id="KW-0813">Transport</keyword>
<feature type="transmembrane region" description="Helical" evidence="7">
    <location>
        <begin position="253"/>
        <end position="272"/>
    </location>
</feature>
<evidence type="ECO:0000256" key="5">
    <source>
        <dbReference type="ARBA" id="ARBA00022989"/>
    </source>
</evidence>
<dbReference type="Gene3D" id="1.10.3720.10">
    <property type="entry name" value="MetI-like"/>
    <property type="match status" value="1"/>
</dbReference>
<comment type="similarity">
    <text evidence="7">Belongs to the binding-protein-dependent transport system permease family.</text>
</comment>
<evidence type="ECO:0000256" key="7">
    <source>
        <dbReference type="RuleBase" id="RU363032"/>
    </source>
</evidence>
<accession>A0A927H3Q2</accession>
<comment type="subcellular location">
    <subcellularLocation>
        <location evidence="1 7">Cell membrane</location>
        <topology evidence="1 7">Multi-pass membrane protein</topology>
    </subcellularLocation>
</comment>
<feature type="domain" description="ABC transmembrane type-1" evidence="8">
    <location>
        <begin position="74"/>
        <end position="272"/>
    </location>
</feature>
<dbReference type="PANTHER" id="PTHR43744">
    <property type="entry name" value="ABC TRANSPORTER PERMEASE PROTEIN MG189-RELATED-RELATED"/>
    <property type="match status" value="1"/>
</dbReference>
<evidence type="ECO:0000256" key="3">
    <source>
        <dbReference type="ARBA" id="ARBA00022475"/>
    </source>
</evidence>
<gene>
    <name evidence="9" type="ORF">IDH45_27480</name>
</gene>
<dbReference type="EMBL" id="JACXJA010000046">
    <property type="protein sequence ID" value="MBD2865729.1"/>
    <property type="molecule type" value="Genomic_DNA"/>
</dbReference>
<evidence type="ECO:0000259" key="8">
    <source>
        <dbReference type="PROSITE" id="PS50928"/>
    </source>
</evidence>
<evidence type="ECO:0000256" key="1">
    <source>
        <dbReference type="ARBA" id="ARBA00004651"/>
    </source>
</evidence>
<protein>
    <submittedName>
        <fullName evidence="9">Carbohydrate ABC transporter permease</fullName>
    </submittedName>
</protein>
<sequence length="287" mass="31612">MRRSAGEISFQTFNYIVLTLLGLVALFPVFYVLVVSLTPYIELVRNGGFVVFPKVVTFQAYAELLQDTKIMRALANSAYVTIVSTAIGVALSMMLAYGLSSRSMPGRNAILLLLLITMMFQGGMIPQYMLVKSLGLLNSYWALIFSGTVSVFNVLVMKSFIENLPQNLEEAALIDGSTEIGYLFKIVLPLSMPIIATISLFYAVSHWNSFFEAILYISDTSKHPLQAVLRSMLNTPDPSEMGDMTIVVPTESVKMAAVILSIIPVLVIYPFLQNYFTKGVLLGSVKG</sequence>
<keyword evidence="3" id="KW-1003">Cell membrane</keyword>
<dbReference type="RefSeq" id="WP_190931351.1">
    <property type="nucleotide sequence ID" value="NZ_JACXJA010000046.1"/>
</dbReference>
<evidence type="ECO:0000313" key="9">
    <source>
        <dbReference type="EMBL" id="MBD2865729.1"/>
    </source>
</evidence>
<feature type="transmembrane region" description="Helical" evidence="7">
    <location>
        <begin position="78"/>
        <end position="97"/>
    </location>
</feature>
<keyword evidence="10" id="KW-1185">Reference proteome</keyword>
<feature type="transmembrane region" description="Helical" evidence="7">
    <location>
        <begin position="182"/>
        <end position="204"/>
    </location>
</feature>
<dbReference type="GO" id="GO:0055085">
    <property type="term" value="P:transmembrane transport"/>
    <property type="evidence" value="ECO:0007669"/>
    <property type="project" value="InterPro"/>
</dbReference>
<feature type="transmembrane region" description="Helical" evidence="7">
    <location>
        <begin position="12"/>
        <end position="34"/>
    </location>
</feature>
<reference evidence="9" key="1">
    <citation type="submission" date="2020-09" db="EMBL/GenBank/DDBJ databases">
        <title>A novel bacterium of genus Paenibacillus, isolated from South China Sea.</title>
        <authorList>
            <person name="Huang H."/>
            <person name="Mo K."/>
            <person name="Hu Y."/>
        </authorList>
    </citation>
    <scope>NUCLEOTIDE SEQUENCE</scope>
    <source>
        <strain evidence="9">IB182363</strain>
    </source>
</reference>
<dbReference type="InterPro" id="IPR000515">
    <property type="entry name" value="MetI-like"/>
</dbReference>
<feature type="transmembrane region" description="Helical" evidence="7">
    <location>
        <begin position="140"/>
        <end position="161"/>
    </location>
</feature>
<keyword evidence="6 7" id="KW-0472">Membrane</keyword>
<organism evidence="9 10">
    <name type="scientific">Paenibacillus oceani</name>
    <dbReference type="NCBI Taxonomy" id="2772510"/>
    <lineage>
        <taxon>Bacteria</taxon>
        <taxon>Bacillati</taxon>
        <taxon>Bacillota</taxon>
        <taxon>Bacilli</taxon>
        <taxon>Bacillales</taxon>
        <taxon>Paenibacillaceae</taxon>
        <taxon>Paenibacillus</taxon>
    </lineage>
</organism>
<evidence type="ECO:0000256" key="2">
    <source>
        <dbReference type="ARBA" id="ARBA00022448"/>
    </source>
</evidence>
<dbReference type="Pfam" id="PF00528">
    <property type="entry name" value="BPD_transp_1"/>
    <property type="match status" value="1"/>
</dbReference>
<feature type="transmembrane region" description="Helical" evidence="7">
    <location>
        <begin position="109"/>
        <end position="128"/>
    </location>
</feature>
<keyword evidence="4 7" id="KW-0812">Transmembrane</keyword>
<comment type="caution">
    <text evidence="9">The sequence shown here is derived from an EMBL/GenBank/DDBJ whole genome shotgun (WGS) entry which is preliminary data.</text>
</comment>
<name>A0A927H3Q2_9BACL</name>
<dbReference type="SUPFAM" id="SSF161098">
    <property type="entry name" value="MetI-like"/>
    <property type="match status" value="1"/>
</dbReference>
<evidence type="ECO:0000256" key="4">
    <source>
        <dbReference type="ARBA" id="ARBA00022692"/>
    </source>
</evidence>
<dbReference type="PANTHER" id="PTHR43744:SF9">
    <property type="entry name" value="POLYGALACTURONAN_RHAMNOGALACTURONAN TRANSPORT SYSTEM PERMEASE PROTEIN YTCP"/>
    <property type="match status" value="1"/>
</dbReference>
<dbReference type="AlphaFoldDB" id="A0A927H3Q2"/>
<dbReference type="PROSITE" id="PS50928">
    <property type="entry name" value="ABC_TM1"/>
    <property type="match status" value="1"/>
</dbReference>
<dbReference type="Proteomes" id="UP000639396">
    <property type="component" value="Unassembled WGS sequence"/>
</dbReference>
<dbReference type="GO" id="GO:0005886">
    <property type="term" value="C:plasma membrane"/>
    <property type="evidence" value="ECO:0007669"/>
    <property type="project" value="UniProtKB-SubCell"/>
</dbReference>
<evidence type="ECO:0000313" key="10">
    <source>
        <dbReference type="Proteomes" id="UP000639396"/>
    </source>
</evidence>